<evidence type="ECO:0000313" key="4">
    <source>
        <dbReference type="Proteomes" id="UP001231189"/>
    </source>
</evidence>
<dbReference type="EMBL" id="JAUUTY010000001">
    <property type="protein sequence ID" value="KAK1699339.1"/>
    <property type="molecule type" value="Genomic_DNA"/>
</dbReference>
<feature type="region of interest" description="Disordered" evidence="1">
    <location>
        <begin position="24"/>
        <end position="47"/>
    </location>
</feature>
<evidence type="ECO:0000256" key="1">
    <source>
        <dbReference type="SAM" id="MobiDB-lite"/>
    </source>
</evidence>
<reference evidence="3" key="1">
    <citation type="submission" date="2023-07" db="EMBL/GenBank/DDBJ databases">
        <title>A chromosome-level genome assembly of Lolium multiflorum.</title>
        <authorList>
            <person name="Chen Y."/>
            <person name="Copetti D."/>
            <person name="Kolliker R."/>
            <person name="Studer B."/>
        </authorList>
    </citation>
    <scope>NUCLEOTIDE SEQUENCE</scope>
    <source>
        <strain evidence="3">02402/16</strain>
        <tissue evidence="3">Leaf</tissue>
    </source>
</reference>
<dbReference type="PANTHER" id="PTHR31876">
    <property type="entry name" value="COV-LIKE PROTEIN 1"/>
    <property type="match status" value="1"/>
</dbReference>
<comment type="caution">
    <text evidence="3">The sequence shown here is derived from an EMBL/GenBank/DDBJ whole genome shotgun (WGS) entry which is preliminary data.</text>
</comment>
<organism evidence="3 4">
    <name type="scientific">Lolium multiflorum</name>
    <name type="common">Italian ryegrass</name>
    <name type="synonym">Lolium perenne subsp. multiflorum</name>
    <dbReference type="NCBI Taxonomy" id="4521"/>
    <lineage>
        <taxon>Eukaryota</taxon>
        <taxon>Viridiplantae</taxon>
        <taxon>Streptophyta</taxon>
        <taxon>Embryophyta</taxon>
        <taxon>Tracheophyta</taxon>
        <taxon>Spermatophyta</taxon>
        <taxon>Magnoliopsida</taxon>
        <taxon>Liliopsida</taxon>
        <taxon>Poales</taxon>
        <taxon>Poaceae</taxon>
        <taxon>BOP clade</taxon>
        <taxon>Pooideae</taxon>
        <taxon>Poodae</taxon>
        <taxon>Poeae</taxon>
        <taxon>Poeae Chloroplast Group 2 (Poeae type)</taxon>
        <taxon>Loliodinae</taxon>
        <taxon>Loliinae</taxon>
        <taxon>Lolium</taxon>
    </lineage>
</organism>
<dbReference type="Proteomes" id="UP001231189">
    <property type="component" value="Unassembled WGS sequence"/>
</dbReference>
<name>A0AAD8U7N6_LOLMU</name>
<gene>
    <name evidence="3" type="ORF">QYE76_016036</name>
</gene>
<keyword evidence="4" id="KW-1185">Reference proteome</keyword>
<keyword evidence="2" id="KW-1133">Transmembrane helix</keyword>
<sequence length="228" mass="24492">MMGDDKSARSLSPMGGRDRDLELLIPVSGGSGSGVSPTGDDDVDRTASSSASAALSSSGREVRASRLGFITSVTFIFFVGVFMSSWVGASVLGLGEWIIKRMPLVRHIYNASKQISAAISPDQNKQAFKEAVIIRHPRVGEYAFGFITSSVSLQSYAGQEELYCVYVPTNHLYIGDIFMVNSKDVIRPNLSVREGIEIVVSGGMSMPQILSTLDPHTIHTDRGGASRS</sequence>
<proteinExistence type="predicted"/>
<protein>
    <submittedName>
        <fullName evidence="3">Uncharacterized protein</fullName>
    </submittedName>
</protein>
<keyword evidence="2" id="KW-0472">Membrane</keyword>
<accession>A0AAD8U7N6</accession>
<dbReference type="PANTHER" id="PTHR31876:SF15">
    <property type="entry name" value="COV-LIKE PROTEIN 1"/>
    <property type="match status" value="1"/>
</dbReference>
<dbReference type="Pfam" id="PF04367">
    <property type="entry name" value="DUF502"/>
    <property type="match status" value="1"/>
</dbReference>
<dbReference type="InterPro" id="IPR007462">
    <property type="entry name" value="COV1-like"/>
</dbReference>
<evidence type="ECO:0000256" key="2">
    <source>
        <dbReference type="SAM" id="Phobius"/>
    </source>
</evidence>
<feature type="transmembrane region" description="Helical" evidence="2">
    <location>
        <begin position="75"/>
        <end position="99"/>
    </location>
</feature>
<keyword evidence="2" id="KW-0812">Transmembrane</keyword>
<evidence type="ECO:0000313" key="3">
    <source>
        <dbReference type="EMBL" id="KAK1699339.1"/>
    </source>
</evidence>
<dbReference type="AlphaFoldDB" id="A0AAD8U7N6"/>
<dbReference type="GO" id="GO:0005794">
    <property type="term" value="C:Golgi apparatus"/>
    <property type="evidence" value="ECO:0007669"/>
    <property type="project" value="TreeGrafter"/>
</dbReference>